<dbReference type="AlphaFoldDB" id="A0AAV7RW39"/>
<feature type="compositionally biased region" description="Basic and acidic residues" evidence="1">
    <location>
        <begin position="116"/>
        <end position="134"/>
    </location>
</feature>
<comment type="caution">
    <text evidence="2">The sequence shown here is derived from an EMBL/GenBank/DDBJ whole genome shotgun (WGS) entry which is preliminary data.</text>
</comment>
<reference evidence="2" key="1">
    <citation type="journal article" date="2022" name="bioRxiv">
        <title>Sequencing and chromosome-scale assembly of the giantPleurodeles waltlgenome.</title>
        <authorList>
            <person name="Brown T."/>
            <person name="Elewa A."/>
            <person name="Iarovenko S."/>
            <person name="Subramanian E."/>
            <person name="Araus A.J."/>
            <person name="Petzold A."/>
            <person name="Susuki M."/>
            <person name="Suzuki K.-i.T."/>
            <person name="Hayashi T."/>
            <person name="Toyoda A."/>
            <person name="Oliveira C."/>
            <person name="Osipova E."/>
            <person name="Leigh N.D."/>
            <person name="Simon A."/>
            <person name="Yun M.H."/>
        </authorList>
    </citation>
    <scope>NUCLEOTIDE SEQUENCE</scope>
    <source>
        <strain evidence="2">20211129_DDA</strain>
        <tissue evidence="2">Liver</tissue>
    </source>
</reference>
<accession>A0AAV7RW39</accession>
<feature type="region of interest" description="Disordered" evidence="1">
    <location>
        <begin position="1"/>
        <end position="134"/>
    </location>
</feature>
<dbReference type="EMBL" id="JANPWB010000009">
    <property type="protein sequence ID" value="KAJ1155710.1"/>
    <property type="molecule type" value="Genomic_DNA"/>
</dbReference>
<protein>
    <submittedName>
        <fullName evidence="2">Uncharacterized protein</fullName>
    </submittedName>
</protein>
<sequence>MQNPDLRRRARTSRHHPEDIPEGRAETGQQRPQGKEATDTSARAPAGSPAPKILRTIETRGEADPGASRTTNRPAMEKAGTKEQASTLGPLAPEKRRRSSAAAWRGPQQTPTRAQAIEKEETAKRYSPQEHTSS</sequence>
<proteinExistence type="predicted"/>
<organism evidence="2 3">
    <name type="scientific">Pleurodeles waltl</name>
    <name type="common">Iberian ribbed newt</name>
    <dbReference type="NCBI Taxonomy" id="8319"/>
    <lineage>
        <taxon>Eukaryota</taxon>
        <taxon>Metazoa</taxon>
        <taxon>Chordata</taxon>
        <taxon>Craniata</taxon>
        <taxon>Vertebrata</taxon>
        <taxon>Euteleostomi</taxon>
        <taxon>Amphibia</taxon>
        <taxon>Batrachia</taxon>
        <taxon>Caudata</taxon>
        <taxon>Salamandroidea</taxon>
        <taxon>Salamandridae</taxon>
        <taxon>Pleurodelinae</taxon>
        <taxon>Pleurodeles</taxon>
    </lineage>
</organism>
<evidence type="ECO:0000313" key="3">
    <source>
        <dbReference type="Proteomes" id="UP001066276"/>
    </source>
</evidence>
<dbReference type="Proteomes" id="UP001066276">
    <property type="component" value="Chromosome 5"/>
</dbReference>
<evidence type="ECO:0000313" key="2">
    <source>
        <dbReference type="EMBL" id="KAJ1155710.1"/>
    </source>
</evidence>
<evidence type="ECO:0000256" key="1">
    <source>
        <dbReference type="SAM" id="MobiDB-lite"/>
    </source>
</evidence>
<keyword evidence="3" id="KW-1185">Reference proteome</keyword>
<gene>
    <name evidence="2" type="ORF">NDU88_008439</name>
</gene>
<feature type="compositionally biased region" description="Basic and acidic residues" evidence="1">
    <location>
        <begin position="15"/>
        <end position="25"/>
    </location>
</feature>
<name>A0AAV7RW39_PLEWA</name>